<dbReference type="RefSeq" id="WP_252471876.1">
    <property type="nucleotide sequence ID" value="NZ_JALBWM010000120.1"/>
</dbReference>
<dbReference type="Pfam" id="PF12242">
    <property type="entry name" value="Eno-Rase_NADH_b"/>
    <property type="match status" value="1"/>
</dbReference>
<dbReference type="Gene3D" id="3.40.50.720">
    <property type="entry name" value="NAD(P)-binding Rossmann-like Domain"/>
    <property type="match status" value="1"/>
</dbReference>
<proteinExistence type="predicted"/>
<dbReference type="SUPFAM" id="SSF51735">
    <property type="entry name" value="NAD(P)-binding Rossmann-fold domains"/>
    <property type="match status" value="1"/>
</dbReference>
<dbReference type="InterPro" id="IPR050048">
    <property type="entry name" value="FabV-like_NADH_b"/>
</dbReference>
<feature type="domain" description="Trans-2-enoyl-CoA reductase-like NAD(P)H binding" evidence="1">
    <location>
        <begin position="7"/>
        <end position="34"/>
    </location>
</feature>
<organism evidence="2 3">
    <name type="scientific">Microbulbifer okhotskensis</name>
    <dbReference type="NCBI Taxonomy" id="2926617"/>
    <lineage>
        <taxon>Bacteria</taxon>
        <taxon>Pseudomonadati</taxon>
        <taxon>Pseudomonadota</taxon>
        <taxon>Gammaproteobacteria</taxon>
        <taxon>Cellvibrionales</taxon>
        <taxon>Microbulbiferaceae</taxon>
        <taxon>Microbulbifer</taxon>
    </lineage>
</organism>
<dbReference type="AlphaFoldDB" id="A0A9X2ER42"/>
<dbReference type="InterPro" id="IPR036291">
    <property type="entry name" value="NAD(P)-bd_dom_sf"/>
</dbReference>
<protein>
    <recommendedName>
        <fullName evidence="1">Trans-2-enoyl-CoA reductase-like NAD(P)H binding domain-containing protein</fullName>
    </recommendedName>
</protein>
<sequence>MNNSVKKEVALIVGGSSGMGLASAIQLAKRDIHTTCIQL</sequence>
<evidence type="ECO:0000313" key="3">
    <source>
        <dbReference type="Proteomes" id="UP001139028"/>
    </source>
</evidence>
<evidence type="ECO:0000259" key="1">
    <source>
        <dbReference type="Pfam" id="PF12242"/>
    </source>
</evidence>
<accession>A0A9X2ER42</accession>
<name>A0A9X2ER42_9GAMM</name>
<gene>
    <name evidence="2" type="ORF">MO867_18345</name>
</gene>
<reference evidence="2" key="1">
    <citation type="journal article" date="2022" name="Arch. Microbiol.">
        <title>Microbulbifer okhotskensis sp. nov., isolated from a deep bottom sediment of the Okhotsk Sea.</title>
        <authorList>
            <person name="Romanenko L."/>
            <person name="Kurilenko V."/>
            <person name="Otstavnykh N."/>
            <person name="Velansky P."/>
            <person name="Isaeva M."/>
            <person name="Mikhailov V."/>
        </authorList>
    </citation>
    <scope>NUCLEOTIDE SEQUENCE</scope>
    <source>
        <strain evidence="2">OS29</strain>
    </source>
</reference>
<dbReference type="EMBL" id="JALBWM010000120">
    <property type="protein sequence ID" value="MCO1336296.1"/>
    <property type="molecule type" value="Genomic_DNA"/>
</dbReference>
<evidence type="ECO:0000313" key="2">
    <source>
        <dbReference type="EMBL" id="MCO1336296.1"/>
    </source>
</evidence>
<keyword evidence="3" id="KW-1185">Reference proteome</keyword>
<dbReference type="Proteomes" id="UP001139028">
    <property type="component" value="Unassembled WGS sequence"/>
</dbReference>
<comment type="caution">
    <text evidence="2">The sequence shown here is derived from an EMBL/GenBank/DDBJ whole genome shotgun (WGS) entry which is preliminary data.</text>
</comment>